<gene>
    <name evidence="3" type="ORF">MZO42_00535</name>
</gene>
<evidence type="ECO:0000313" key="3">
    <source>
        <dbReference type="EMBL" id="MDT8757171.1"/>
    </source>
</evidence>
<dbReference type="InterPro" id="IPR009875">
    <property type="entry name" value="PilZ_domain"/>
</dbReference>
<feature type="region of interest" description="Disordered" evidence="1">
    <location>
        <begin position="1"/>
        <end position="21"/>
    </location>
</feature>
<dbReference type="Pfam" id="PF07238">
    <property type="entry name" value="PilZ"/>
    <property type="match status" value="1"/>
</dbReference>
<evidence type="ECO:0000256" key="1">
    <source>
        <dbReference type="SAM" id="MobiDB-lite"/>
    </source>
</evidence>
<comment type="caution">
    <text evidence="3">The sequence shown here is derived from an EMBL/GenBank/DDBJ whole genome shotgun (WGS) entry which is preliminary data.</text>
</comment>
<protein>
    <submittedName>
        <fullName evidence="3">PilZ domain-containing protein</fullName>
    </submittedName>
</protein>
<proteinExistence type="predicted"/>
<dbReference type="EMBL" id="JALMLT010000001">
    <property type="protein sequence ID" value="MDT8757171.1"/>
    <property type="molecule type" value="Genomic_DNA"/>
</dbReference>
<sequence length="228" mass="24200">MTPSNPDDASRGASGALPRPPRKNLMLAASIECGGTRAPVRIRNLSETGAMIDGATLPNPGAALTLIRAEIQVGATVVWREGGRCGVHFDSVAATVDEWITGKRPPAFDGKHGQARVDAIQEAVRTGTPLAAESPSAPAAGPGAAGELDRRIAEEVVHVQRLIDALGEELVEDPVMLQRHSRVLQNLDRASQILEHLGNVLGASDRVDAAGRVAMQDLRERLLRKPIF</sequence>
<accession>A0ABU3N0X4</accession>
<organism evidence="3">
    <name type="scientific">Sphingomonas psychrotolerans</name>
    <dbReference type="NCBI Taxonomy" id="1327635"/>
    <lineage>
        <taxon>Bacteria</taxon>
        <taxon>Pseudomonadati</taxon>
        <taxon>Pseudomonadota</taxon>
        <taxon>Alphaproteobacteria</taxon>
        <taxon>Sphingomonadales</taxon>
        <taxon>Sphingomonadaceae</taxon>
        <taxon>Sphingomonas</taxon>
    </lineage>
</organism>
<evidence type="ECO:0000259" key="2">
    <source>
        <dbReference type="Pfam" id="PF07238"/>
    </source>
</evidence>
<reference evidence="3" key="1">
    <citation type="submission" date="2022-04" db="EMBL/GenBank/DDBJ databases">
        <title>Tomato heritable bacteria conferring resistance against bacterial wilt.</title>
        <authorList>
            <person name="Yin J."/>
        </authorList>
    </citation>
    <scope>NUCLEOTIDE SEQUENCE</scope>
    <source>
        <strain evidence="3">Cra20</strain>
    </source>
</reference>
<dbReference type="SUPFAM" id="SSF141371">
    <property type="entry name" value="PilZ domain-like"/>
    <property type="match status" value="1"/>
</dbReference>
<feature type="domain" description="PilZ" evidence="2">
    <location>
        <begin position="21"/>
        <end position="94"/>
    </location>
</feature>
<name>A0ABU3N0X4_9SPHN</name>